<protein>
    <submittedName>
        <fullName evidence="1">Uncharacterized protein</fullName>
    </submittedName>
</protein>
<evidence type="ECO:0000313" key="2">
    <source>
        <dbReference type="Proteomes" id="UP000053573"/>
    </source>
</evidence>
<gene>
    <name evidence="1" type="ORF">EMPG_15274</name>
</gene>
<dbReference type="EMBL" id="LDEV01002374">
    <property type="protein sequence ID" value="KLJ09304.1"/>
    <property type="molecule type" value="Genomic_DNA"/>
</dbReference>
<reference evidence="2" key="1">
    <citation type="journal article" date="2015" name="PLoS Genet.">
        <title>The dynamic genome and transcriptome of the human fungal pathogen Blastomyces and close relative Emmonsia.</title>
        <authorList>
            <person name="Munoz J.F."/>
            <person name="Gauthier G.M."/>
            <person name="Desjardins C.A."/>
            <person name="Gallo J.E."/>
            <person name="Holder J."/>
            <person name="Sullivan T.D."/>
            <person name="Marty A.J."/>
            <person name="Carmen J.C."/>
            <person name="Chen Z."/>
            <person name="Ding L."/>
            <person name="Gujja S."/>
            <person name="Magrini V."/>
            <person name="Misas E."/>
            <person name="Mitreva M."/>
            <person name="Priest M."/>
            <person name="Saif S."/>
            <person name="Whiston E.A."/>
            <person name="Young S."/>
            <person name="Zeng Q."/>
            <person name="Goldman W.E."/>
            <person name="Mardis E.R."/>
            <person name="Taylor J.W."/>
            <person name="McEwen J.G."/>
            <person name="Clay O.K."/>
            <person name="Klein B.S."/>
            <person name="Cuomo C.A."/>
        </authorList>
    </citation>
    <scope>NUCLEOTIDE SEQUENCE [LARGE SCALE GENOMIC DNA]</scope>
    <source>
        <strain evidence="2">UAMH 139</strain>
    </source>
</reference>
<dbReference type="Proteomes" id="UP000053573">
    <property type="component" value="Unassembled WGS sequence"/>
</dbReference>
<evidence type="ECO:0000313" key="1">
    <source>
        <dbReference type="EMBL" id="KLJ09304.1"/>
    </source>
</evidence>
<proteinExistence type="predicted"/>
<comment type="caution">
    <text evidence="1">The sequence shown here is derived from an EMBL/GenBank/DDBJ whole genome shotgun (WGS) entry which is preliminary data.</text>
</comment>
<name>A0A0H1BD09_9EURO</name>
<dbReference type="AlphaFoldDB" id="A0A0H1BD09"/>
<accession>A0A0H1BD09</accession>
<sequence>MLQTQLCAPRMEILAPRQELMTRRPHLPINSSIPCSISRTSMAPAQAATM</sequence>
<organism evidence="1 2">
    <name type="scientific">Blastomyces silverae</name>
    <dbReference type="NCBI Taxonomy" id="2060906"/>
    <lineage>
        <taxon>Eukaryota</taxon>
        <taxon>Fungi</taxon>
        <taxon>Dikarya</taxon>
        <taxon>Ascomycota</taxon>
        <taxon>Pezizomycotina</taxon>
        <taxon>Eurotiomycetes</taxon>
        <taxon>Eurotiomycetidae</taxon>
        <taxon>Onygenales</taxon>
        <taxon>Ajellomycetaceae</taxon>
        <taxon>Blastomyces</taxon>
    </lineage>
</organism>
<keyword evidence="2" id="KW-1185">Reference proteome</keyword>